<gene>
    <name evidence="1" type="ORF">AVEN_125808_1</name>
</gene>
<sequence length="192" mass="21804">MKTVLLSLPLKRIRHLLGKLERRETKFGFFFFGRVHFLFRTAKEASAFCTGAWGPRSGRSVQYFLPEVGPAGPSDSRSLQLCRRGWTCLYSNRGSQDLGTAKVLEDKLINFFNTCDPHFEPSVTGRLNRPVSTVLMRVSELTVERAVAPIIHVLQSYKHRKLKVGVTVDVIIIHREVGEGRNRRVIKLNLIA</sequence>
<protein>
    <submittedName>
        <fullName evidence="1">Uncharacterized protein</fullName>
    </submittedName>
</protein>
<organism evidence="1 2">
    <name type="scientific">Araneus ventricosus</name>
    <name type="common">Orbweaver spider</name>
    <name type="synonym">Epeira ventricosa</name>
    <dbReference type="NCBI Taxonomy" id="182803"/>
    <lineage>
        <taxon>Eukaryota</taxon>
        <taxon>Metazoa</taxon>
        <taxon>Ecdysozoa</taxon>
        <taxon>Arthropoda</taxon>
        <taxon>Chelicerata</taxon>
        <taxon>Arachnida</taxon>
        <taxon>Araneae</taxon>
        <taxon>Araneomorphae</taxon>
        <taxon>Entelegynae</taxon>
        <taxon>Araneoidea</taxon>
        <taxon>Araneidae</taxon>
        <taxon>Araneus</taxon>
    </lineage>
</organism>
<accession>A0A4Y2RXB3</accession>
<proteinExistence type="predicted"/>
<dbReference type="EMBL" id="BGPR01018608">
    <property type="protein sequence ID" value="GBN79625.1"/>
    <property type="molecule type" value="Genomic_DNA"/>
</dbReference>
<dbReference type="Proteomes" id="UP000499080">
    <property type="component" value="Unassembled WGS sequence"/>
</dbReference>
<reference evidence="1 2" key="1">
    <citation type="journal article" date="2019" name="Sci. Rep.">
        <title>Orb-weaving spider Araneus ventricosus genome elucidates the spidroin gene catalogue.</title>
        <authorList>
            <person name="Kono N."/>
            <person name="Nakamura H."/>
            <person name="Ohtoshi R."/>
            <person name="Moran D.A.P."/>
            <person name="Shinohara A."/>
            <person name="Yoshida Y."/>
            <person name="Fujiwara M."/>
            <person name="Mori M."/>
            <person name="Tomita M."/>
            <person name="Arakawa K."/>
        </authorList>
    </citation>
    <scope>NUCLEOTIDE SEQUENCE [LARGE SCALE GENOMIC DNA]</scope>
</reference>
<name>A0A4Y2RXB3_ARAVE</name>
<comment type="caution">
    <text evidence="1">The sequence shown here is derived from an EMBL/GenBank/DDBJ whole genome shotgun (WGS) entry which is preliminary data.</text>
</comment>
<dbReference type="AlphaFoldDB" id="A0A4Y2RXB3"/>
<evidence type="ECO:0000313" key="2">
    <source>
        <dbReference type="Proteomes" id="UP000499080"/>
    </source>
</evidence>
<keyword evidence="2" id="KW-1185">Reference proteome</keyword>
<evidence type="ECO:0000313" key="1">
    <source>
        <dbReference type="EMBL" id="GBN79625.1"/>
    </source>
</evidence>